<feature type="compositionally biased region" description="Basic and acidic residues" evidence="1">
    <location>
        <begin position="132"/>
        <end position="141"/>
    </location>
</feature>
<reference evidence="2" key="1">
    <citation type="journal article" date="2023" name="Mol. Phylogenet. Evol.">
        <title>Genome-scale phylogeny and comparative genomics of the fungal order Sordariales.</title>
        <authorList>
            <person name="Hensen N."/>
            <person name="Bonometti L."/>
            <person name="Westerberg I."/>
            <person name="Brannstrom I.O."/>
            <person name="Guillou S."/>
            <person name="Cros-Aarteil S."/>
            <person name="Calhoun S."/>
            <person name="Haridas S."/>
            <person name="Kuo A."/>
            <person name="Mondo S."/>
            <person name="Pangilinan J."/>
            <person name="Riley R."/>
            <person name="LaButti K."/>
            <person name="Andreopoulos B."/>
            <person name="Lipzen A."/>
            <person name="Chen C."/>
            <person name="Yan M."/>
            <person name="Daum C."/>
            <person name="Ng V."/>
            <person name="Clum A."/>
            <person name="Steindorff A."/>
            <person name="Ohm R.A."/>
            <person name="Martin F."/>
            <person name="Silar P."/>
            <person name="Natvig D.O."/>
            <person name="Lalanne C."/>
            <person name="Gautier V."/>
            <person name="Ament-Velasquez S.L."/>
            <person name="Kruys A."/>
            <person name="Hutchinson M.I."/>
            <person name="Powell A.J."/>
            <person name="Barry K."/>
            <person name="Miller A.N."/>
            <person name="Grigoriev I.V."/>
            <person name="Debuchy R."/>
            <person name="Gladieux P."/>
            <person name="Hiltunen Thoren M."/>
            <person name="Johannesson H."/>
        </authorList>
    </citation>
    <scope>NUCLEOTIDE SEQUENCE</scope>
    <source>
        <strain evidence="2">CBS 955.72</strain>
    </source>
</reference>
<dbReference type="EMBL" id="JAUIQD010000005">
    <property type="protein sequence ID" value="KAK3349584.1"/>
    <property type="molecule type" value="Genomic_DNA"/>
</dbReference>
<keyword evidence="3" id="KW-1185">Reference proteome</keyword>
<protein>
    <submittedName>
        <fullName evidence="2">Uncharacterized protein</fullName>
    </submittedName>
</protein>
<evidence type="ECO:0000313" key="3">
    <source>
        <dbReference type="Proteomes" id="UP001275084"/>
    </source>
</evidence>
<accession>A0AAJ0MCG2</accession>
<evidence type="ECO:0000256" key="1">
    <source>
        <dbReference type="SAM" id="MobiDB-lite"/>
    </source>
</evidence>
<feature type="region of interest" description="Disordered" evidence="1">
    <location>
        <begin position="129"/>
        <end position="153"/>
    </location>
</feature>
<dbReference type="AlphaFoldDB" id="A0AAJ0MCG2"/>
<evidence type="ECO:0000313" key="2">
    <source>
        <dbReference type="EMBL" id="KAK3349584.1"/>
    </source>
</evidence>
<dbReference type="Proteomes" id="UP001275084">
    <property type="component" value="Unassembled WGS sequence"/>
</dbReference>
<organism evidence="2 3">
    <name type="scientific">Lasiosphaeria hispida</name>
    <dbReference type="NCBI Taxonomy" id="260671"/>
    <lineage>
        <taxon>Eukaryota</taxon>
        <taxon>Fungi</taxon>
        <taxon>Dikarya</taxon>
        <taxon>Ascomycota</taxon>
        <taxon>Pezizomycotina</taxon>
        <taxon>Sordariomycetes</taxon>
        <taxon>Sordariomycetidae</taxon>
        <taxon>Sordariales</taxon>
        <taxon>Lasiosphaeriaceae</taxon>
        <taxon>Lasiosphaeria</taxon>
    </lineage>
</organism>
<name>A0AAJ0MCG2_9PEZI</name>
<comment type="caution">
    <text evidence="2">The sequence shown here is derived from an EMBL/GenBank/DDBJ whole genome shotgun (WGS) entry which is preliminary data.</text>
</comment>
<sequence>MTHHRLPAGAADAAVANIRTREYGLMYPVNSGPSIGKAVRFCSGRIRKSLLLLHPSFPHLDDVNCADCAVSLPAPRQEGRVALSLDRNFSRSIGSVARPHASRRDSRVVDELDPTKIVAVAISAHRRAPFPKRQDQHKTADLRPCSNHNPHKDQSTWALTVRDTAFRFSCPRYLQHRLQHPFFSPGHLVLLQRLYICISKCPFGFLNYLPAIPHQLRTYTLPRQVQGSSISLSSPFYF</sequence>
<proteinExistence type="predicted"/>
<reference evidence="2" key="2">
    <citation type="submission" date="2023-06" db="EMBL/GenBank/DDBJ databases">
        <authorList>
            <consortium name="Lawrence Berkeley National Laboratory"/>
            <person name="Haridas S."/>
            <person name="Hensen N."/>
            <person name="Bonometti L."/>
            <person name="Westerberg I."/>
            <person name="Brannstrom I.O."/>
            <person name="Guillou S."/>
            <person name="Cros-Aarteil S."/>
            <person name="Calhoun S."/>
            <person name="Kuo A."/>
            <person name="Mondo S."/>
            <person name="Pangilinan J."/>
            <person name="Riley R."/>
            <person name="Labutti K."/>
            <person name="Andreopoulos B."/>
            <person name="Lipzen A."/>
            <person name="Chen C."/>
            <person name="Yanf M."/>
            <person name="Daum C."/>
            <person name="Ng V."/>
            <person name="Clum A."/>
            <person name="Steindorff A."/>
            <person name="Ohm R."/>
            <person name="Martin F."/>
            <person name="Silar P."/>
            <person name="Natvig D."/>
            <person name="Lalanne C."/>
            <person name="Gautier V."/>
            <person name="Ament-Velasquez S.L."/>
            <person name="Kruys A."/>
            <person name="Hutchinson M.I."/>
            <person name="Powell A.J."/>
            <person name="Barry K."/>
            <person name="Miller A.N."/>
            <person name="Grigoriev I.V."/>
            <person name="Debuchy R."/>
            <person name="Gladieux P."/>
            <person name="Thoren M.H."/>
            <person name="Johannesson H."/>
        </authorList>
    </citation>
    <scope>NUCLEOTIDE SEQUENCE</scope>
    <source>
        <strain evidence="2">CBS 955.72</strain>
    </source>
</reference>
<gene>
    <name evidence="2" type="ORF">B0T25DRAFT_246238</name>
</gene>